<gene>
    <name evidence="1" type="ORF">BKG84_24420</name>
</gene>
<sequence length="83" mass="8884">MRTSDLHTETVDWLAVDHVTEGGAGLHLLEPERAEAARRMHRQGLTAPEMAARLGVTPKALRGILVRAGLSAPIITAPQRVAA</sequence>
<comment type="caution">
    <text evidence="1">The sequence shown here is derived from an EMBL/GenBank/DDBJ whole genome shotgun (WGS) entry which is preliminary data.</text>
</comment>
<dbReference type="RefSeq" id="WP_070952749.1">
    <property type="nucleotide sequence ID" value="NZ_MLIS01000004.1"/>
</dbReference>
<organism evidence="1 2">
    <name type="scientific">Mycobacteroides chelonae</name>
    <name type="common">Mycobacterium chelonae</name>
    <dbReference type="NCBI Taxonomy" id="1774"/>
    <lineage>
        <taxon>Bacteria</taxon>
        <taxon>Bacillati</taxon>
        <taxon>Actinomycetota</taxon>
        <taxon>Actinomycetes</taxon>
        <taxon>Mycobacteriales</taxon>
        <taxon>Mycobacteriaceae</taxon>
        <taxon>Mycobacteroides</taxon>
    </lineage>
</organism>
<proteinExistence type="predicted"/>
<accession>A0A1S1LTD9</accession>
<reference evidence="1 2" key="1">
    <citation type="submission" date="2016-10" db="EMBL/GenBank/DDBJ databases">
        <title>Evaluation of Human, Veterinary and Environmental Mycobacterium chelonae Isolates by Core Genome Phylogenomic Analysis, Targeted Gene Comparison, and Anti-microbial Susceptibility Patterns: A Tale of Mistaken Identities.</title>
        <authorList>
            <person name="Fogelson S.B."/>
            <person name="Camus A.C."/>
            <person name="Lorenz W."/>
            <person name="Vasireddy R."/>
            <person name="Vasireddy S."/>
            <person name="Smith T."/>
            <person name="Brown-Elliott B.A."/>
            <person name="Wallace R.J.Jr."/>
            <person name="Hasan N.A."/>
            <person name="Reischl U."/>
            <person name="Sanchez S."/>
        </authorList>
    </citation>
    <scope>NUCLEOTIDE SEQUENCE [LARGE SCALE GENOMIC DNA]</scope>
    <source>
        <strain evidence="1 2">15518</strain>
    </source>
</reference>
<evidence type="ECO:0000313" key="2">
    <source>
        <dbReference type="Proteomes" id="UP000179441"/>
    </source>
</evidence>
<dbReference type="AlphaFoldDB" id="A0A1S1LTD9"/>
<dbReference type="EMBL" id="MLIS01000004">
    <property type="protein sequence ID" value="OHU76044.1"/>
    <property type="molecule type" value="Genomic_DNA"/>
</dbReference>
<name>A0A1S1LTD9_MYCCH</name>
<evidence type="ECO:0000313" key="1">
    <source>
        <dbReference type="EMBL" id="OHU76044.1"/>
    </source>
</evidence>
<dbReference type="Gene3D" id="1.10.10.60">
    <property type="entry name" value="Homeodomain-like"/>
    <property type="match status" value="1"/>
</dbReference>
<keyword evidence="2" id="KW-1185">Reference proteome</keyword>
<protein>
    <submittedName>
        <fullName evidence="1">Uncharacterized protein</fullName>
    </submittedName>
</protein>
<dbReference type="Proteomes" id="UP000179441">
    <property type="component" value="Unassembled WGS sequence"/>
</dbReference>